<dbReference type="Gene3D" id="1.10.20.10">
    <property type="entry name" value="Histone, subunit A"/>
    <property type="match status" value="1"/>
</dbReference>
<dbReference type="RefSeq" id="XP_001018999.2">
    <property type="nucleotide sequence ID" value="XM_001018999.3"/>
</dbReference>
<dbReference type="AlphaFoldDB" id="Q23QE3"/>
<keyword evidence="3" id="KW-1185">Reference proteome</keyword>
<proteinExistence type="predicted"/>
<dbReference type="HOGENOM" id="CLU_1910871_0_0_1"/>
<evidence type="ECO:0000313" key="2">
    <source>
        <dbReference type="EMBL" id="EAR98754.2"/>
    </source>
</evidence>
<gene>
    <name evidence="2" type="ORF">TTHERM_01211800</name>
</gene>
<protein>
    <submittedName>
        <fullName evidence="2">Uncharacterized protein</fullName>
    </submittedName>
</protein>
<dbReference type="InterPro" id="IPR009072">
    <property type="entry name" value="Histone-fold"/>
</dbReference>
<dbReference type="GeneID" id="7842319"/>
<dbReference type="InParanoid" id="Q23QE3"/>
<evidence type="ECO:0000313" key="3">
    <source>
        <dbReference type="Proteomes" id="UP000009168"/>
    </source>
</evidence>
<accession>Q23QE3</accession>
<dbReference type="EMBL" id="GG662648">
    <property type="protein sequence ID" value="EAR98754.2"/>
    <property type="molecule type" value="Genomic_DNA"/>
</dbReference>
<dbReference type="GO" id="GO:0046982">
    <property type="term" value="F:protein heterodimerization activity"/>
    <property type="evidence" value="ECO:0007669"/>
    <property type="project" value="InterPro"/>
</dbReference>
<dbReference type="Proteomes" id="UP000009168">
    <property type="component" value="Unassembled WGS sequence"/>
</dbReference>
<name>Q23QE3_TETTS</name>
<dbReference type="KEGG" id="tet:TTHERM_01211800"/>
<evidence type="ECO:0000256" key="1">
    <source>
        <dbReference type="SAM" id="MobiDB-lite"/>
    </source>
</evidence>
<feature type="compositionally biased region" description="Basic and acidic residues" evidence="1">
    <location>
        <begin position="65"/>
        <end position="83"/>
    </location>
</feature>
<reference evidence="3" key="1">
    <citation type="journal article" date="2006" name="PLoS Biol.">
        <title>Macronuclear genome sequence of the ciliate Tetrahymena thermophila, a model eukaryote.</title>
        <authorList>
            <person name="Eisen J.A."/>
            <person name="Coyne R.S."/>
            <person name="Wu M."/>
            <person name="Wu D."/>
            <person name="Thiagarajan M."/>
            <person name="Wortman J.R."/>
            <person name="Badger J.H."/>
            <person name="Ren Q."/>
            <person name="Amedeo P."/>
            <person name="Jones K.M."/>
            <person name="Tallon L.J."/>
            <person name="Delcher A.L."/>
            <person name="Salzberg S.L."/>
            <person name="Silva J.C."/>
            <person name="Haas B.J."/>
            <person name="Majoros W.H."/>
            <person name="Farzad M."/>
            <person name="Carlton J.M."/>
            <person name="Smith R.K. Jr."/>
            <person name="Garg J."/>
            <person name="Pearlman R.E."/>
            <person name="Karrer K.M."/>
            <person name="Sun L."/>
            <person name="Manning G."/>
            <person name="Elde N.C."/>
            <person name="Turkewitz A.P."/>
            <person name="Asai D.J."/>
            <person name="Wilkes D.E."/>
            <person name="Wang Y."/>
            <person name="Cai H."/>
            <person name="Collins K."/>
            <person name="Stewart B.A."/>
            <person name="Lee S.R."/>
            <person name="Wilamowska K."/>
            <person name="Weinberg Z."/>
            <person name="Ruzzo W.L."/>
            <person name="Wloga D."/>
            <person name="Gaertig J."/>
            <person name="Frankel J."/>
            <person name="Tsao C.-C."/>
            <person name="Gorovsky M.A."/>
            <person name="Keeling P.J."/>
            <person name="Waller R.F."/>
            <person name="Patron N.J."/>
            <person name="Cherry J.M."/>
            <person name="Stover N.A."/>
            <person name="Krieger C.J."/>
            <person name="del Toro C."/>
            <person name="Ryder H.F."/>
            <person name="Williamson S.C."/>
            <person name="Barbeau R.A."/>
            <person name="Hamilton E.P."/>
            <person name="Orias E."/>
        </authorList>
    </citation>
    <scope>NUCLEOTIDE SEQUENCE [LARGE SCALE GENOMIC DNA]</scope>
    <source>
        <strain evidence="3">SB210</strain>
    </source>
</reference>
<feature type="region of interest" description="Disordered" evidence="1">
    <location>
        <begin position="58"/>
        <end position="83"/>
    </location>
</feature>
<sequence length="133" mass="15727">MTEKENYHYFEQSNLEELISLLKQEKQEKPYIDEKARTILVEIGNHFINDLLKKGISISKHKSQKPSDKDSSQEEGAEQKKYPPVEVNDFRIIAETKYNTRIDGANQHIERQIAQNDIDYVKREQEKVQQLHK</sequence>
<organism evidence="2 3">
    <name type="scientific">Tetrahymena thermophila (strain SB210)</name>
    <dbReference type="NCBI Taxonomy" id="312017"/>
    <lineage>
        <taxon>Eukaryota</taxon>
        <taxon>Sar</taxon>
        <taxon>Alveolata</taxon>
        <taxon>Ciliophora</taxon>
        <taxon>Intramacronucleata</taxon>
        <taxon>Oligohymenophorea</taxon>
        <taxon>Hymenostomatida</taxon>
        <taxon>Tetrahymenina</taxon>
        <taxon>Tetrahymenidae</taxon>
        <taxon>Tetrahymena</taxon>
    </lineage>
</organism>